<feature type="region of interest" description="C-terminal hotdog fold" evidence="7">
    <location>
        <begin position="2245"/>
        <end position="2389"/>
    </location>
</feature>
<dbReference type="InterPro" id="IPR016039">
    <property type="entry name" value="Thiolase-like"/>
</dbReference>
<comment type="similarity">
    <text evidence="2">Belongs to the short-chain dehydrogenases/reductases (SDR) family.</text>
</comment>
<dbReference type="GO" id="GO:0031177">
    <property type="term" value="F:phosphopantetheine binding"/>
    <property type="evidence" value="ECO:0007669"/>
    <property type="project" value="InterPro"/>
</dbReference>
<dbReference type="InterPro" id="IPR018201">
    <property type="entry name" value="Ketoacyl_synth_AS"/>
</dbReference>
<dbReference type="Pfam" id="PF08242">
    <property type="entry name" value="Methyltransf_12"/>
    <property type="match status" value="2"/>
</dbReference>
<feature type="active site" description="Proton donor; for dehydratase activity" evidence="7">
    <location>
        <position position="2307"/>
    </location>
</feature>
<dbReference type="InterPro" id="IPR014030">
    <property type="entry name" value="Ketoacyl_synth_N"/>
</dbReference>
<dbReference type="Pfam" id="PF08659">
    <property type="entry name" value="KR"/>
    <property type="match status" value="3"/>
</dbReference>
<organism evidence="11 12">
    <name type="scientific">Legionella anisa</name>
    <dbReference type="NCBI Taxonomy" id="28082"/>
    <lineage>
        <taxon>Bacteria</taxon>
        <taxon>Pseudomonadati</taxon>
        <taxon>Pseudomonadota</taxon>
        <taxon>Gammaproteobacteria</taxon>
        <taxon>Legionellales</taxon>
        <taxon>Legionellaceae</taxon>
        <taxon>Legionella</taxon>
    </lineage>
</organism>
<dbReference type="Pfam" id="PF16197">
    <property type="entry name" value="KAsynt_C_assoc"/>
    <property type="match status" value="2"/>
</dbReference>
<gene>
    <name evidence="11" type="ORF">A6J39_016395</name>
</gene>
<keyword evidence="5" id="KW-0808">Transferase</keyword>
<accession>A0AAX0WX49</accession>
<dbReference type="PROSITE" id="PS52019">
    <property type="entry name" value="PKS_MFAS_DH"/>
    <property type="match status" value="1"/>
</dbReference>
<dbReference type="InterPro" id="IPR049551">
    <property type="entry name" value="PKS_DH_C"/>
</dbReference>
<name>A0AAX0WX49_9GAMM</name>
<dbReference type="PANTHER" id="PTHR43775">
    <property type="entry name" value="FATTY ACID SYNTHASE"/>
    <property type="match status" value="1"/>
</dbReference>
<feature type="domain" description="Carrier" evidence="8">
    <location>
        <begin position="2836"/>
        <end position="2912"/>
    </location>
</feature>
<dbReference type="InterPro" id="IPR020615">
    <property type="entry name" value="Thiolase_acyl_enz_int_AS"/>
</dbReference>
<dbReference type="Pfam" id="PF14765">
    <property type="entry name" value="PS-DH"/>
    <property type="match status" value="1"/>
</dbReference>
<dbReference type="PROSITE" id="PS00012">
    <property type="entry name" value="PHOSPHOPANTETHEINE"/>
    <property type="match status" value="2"/>
</dbReference>
<dbReference type="GO" id="GO:0004312">
    <property type="term" value="F:fatty acid synthase activity"/>
    <property type="evidence" value="ECO:0007669"/>
    <property type="project" value="TreeGrafter"/>
</dbReference>
<dbReference type="InterPro" id="IPR020841">
    <property type="entry name" value="PKS_Beta-ketoAc_synthase_dom"/>
</dbReference>
<keyword evidence="3" id="KW-0596">Phosphopantetheine</keyword>
<dbReference type="InterPro" id="IPR036291">
    <property type="entry name" value="NAD(P)-bd_dom_sf"/>
</dbReference>
<dbReference type="GO" id="GO:0004315">
    <property type="term" value="F:3-oxoacyl-[acyl-carrier-protein] synthase activity"/>
    <property type="evidence" value="ECO:0007669"/>
    <property type="project" value="InterPro"/>
</dbReference>
<dbReference type="PROSITE" id="PS00606">
    <property type="entry name" value="KS3_1"/>
    <property type="match status" value="3"/>
</dbReference>
<dbReference type="Gene3D" id="1.10.1200.10">
    <property type="entry name" value="ACP-like"/>
    <property type="match status" value="3"/>
</dbReference>
<dbReference type="SUPFAM" id="SSF47336">
    <property type="entry name" value="ACP-like"/>
    <property type="match status" value="3"/>
</dbReference>
<dbReference type="PROSITE" id="PS50075">
    <property type="entry name" value="CARRIER"/>
    <property type="match status" value="2"/>
</dbReference>
<feature type="domain" description="Ketosynthase family 3 (KS3)" evidence="9">
    <location>
        <begin position="20"/>
        <end position="417"/>
    </location>
</feature>
<dbReference type="CDD" id="cd02440">
    <property type="entry name" value="AdoMet_MTases"/>
    <property type="match status" value="2"/>
</dbReference>
<dbReference type="PROSITE" id="PS52004">
    <property type="entry name" value="KS3_2"/>
    <property type="match status" value="3"/>
</dbReference>
<keyword evidence="4" id="KW-0597">Phosphoprotein</keyword>
<dbReference type="Gene3D" id="3.40.47.10">
    <property type="match status" value="3"/>
</dbReference>
<evidence type="ECO:0000256" key="2">
    <source>
        <dbReference type="ARBA" id="ARBA00006484"/>
    </source>
</evidence>
<evidence type="ECO:0000256" key="1">
    <source>
        <dbReference type="ARBA" id="ARBA00005194"/>
    </source>
</evidence>
<dbReference type="InterPro" id="IPR057326">
    <property type="entry name" value="KR_dom"/>
</dbReference>
<dbReference type="GeneID" id="98064937"/>
<dbReference type="PROSITE" id="PS00098">
    <property type="entry name" value="THIOLASE_1"/>
    <property type="match status" value="1"/>
</dbReference>
<dbReference type="InterPro" id="IPR049900">
    <property type="entry name" value="PKS_mFAS_DH"/>
</dbReference>
<dbReference type="InterPro" id="IPR042104">
    <property type="entry name" value="PKS_dehydratase_sf"/>
</dbReference>
<dbReference type="SUPFAM" id="SSF51735">
    <property type="entry name" value="NAD(P)-binding Rossmann-fold domains"/>
    <property type="match status" value="3"/>
</dbReference>
<dbReference type="InterPro" id="IPR029063">
    <property type="entry name" value="SAM-dependent_MTases_sf"/>
</dbReference>
<dbReference type="Gene3D" id="3.40.50.720">
    <property type="entry name" value="NAD(P)-binding Rossmann-like Domain"/>
    <property type="match status" value="3"/>
</dbReference>
<dbReference type="InterPro" id="IPR032821">
    <property type="entry name" value="PKS_assoc"/>
</dbReference>
<dbReference type="SMART" id="SM00825">
    <property type="entry name" value="PKS_KS"/>
    <property type="match status" value="3"/>
</dbReference>
<feature type="domain" description="Ketosynthase family 3 (KS3)" evidence="9">
    <location>
        <begin position="2954"/>
        <end position="3364"/>
    </location>
</feature>
<evidence type="ECO:0000259" key="10">
    <source>
        <dbReference type="PROSITE" id="PS52019"/>
    </source>
</evidence>
<evidence type="ECO:0000313" key="11">
    <source>
        <dbReference type="EMBL" id="PNL62660.1"/>
    </source>
</evidence>
<dbReference type="InterPro" id="IPR036736">
    <property type="entry name" value="ACP-like_sf"/>
</dbReference>
<evidence type="ECO:0000256" key="6">
    <source>
        <dbReference type="ARBA" id="ARBA00023268"/>
    </source>
</evidence>
<feature type="region of interest" description="N-terminal hotdog fold" evidence="7">
    <location>
        <begin position="2111"/>
        <end position="2232"/>
    </location>
</feature>
<dbReference type="GO" id="GO:0044550">
    <property type="term" value="P:secondary metabolite biosynthetic process"/>
    <property type="evidence" value="ECO:0007669"/>
    <property type="project" value="TreeGrafter"/>
</dbReference>
<dbReference type="SMART" id="SM00822">
    <property type="entry name" value="PKS_KR"/>
    <property type="match status" value="2"/>
</dbReference>
<dbReference type="GO" id="GO:0006633">
    <property type="term" value="P:fatty acid biosynthetic process"/>
    <property type="evidence" value="ECO:0007669"/>
    <property type="project" value="InterPro"/>
</dbReference>
<evidence type="ECO:0000259" key="8">
    <source>
        <dbReference type="PROSITE" id="PS50075"/>
    </source>
</evidence>
<dbReference type="Proteomes" id="UP000192511">
    <property type="component" value="Unassembled WGS sequence"/>
</dbReference>
<dbReference type="InterPro" id="IPR020806">
    <property type="entry name" value="PKS_PP-bd"/>
</dbReference>
<dbReference type="SMART" id="SM01294">
    <property type="entry name" value="PKS_PP_betabranch"/>
    <property type="match status" value="1"/>
</dbReference>
<keyword evidence="6" id="KW-0511">Multifunctional enzyme</keyword>
<feature type="domain" description="Ketosynthase family 3 (KS3)" evidence="9">
    <location>
        <begin position="1685"/>
        <end position="2099"/>
    </location>
</feature>
<evidence type="ECO:0000256" key="4">
    <source>
        <dbReference type="ARBA" id="ARBA00022553"/>
    </source>
</evidence>
<dbReference type="CDD" id="cd00833">
    <property type="entry name" value="PKS"/>
    <property type="match status" value="3"/>
</dbReference>
<reference evidence="11" key="1">
    <citation type="submission" date="2017-12" db="EMBL/GenBank/DDBJ databases">
        <title>FDA dAtabase for Regulatory Grade micrObial Sequences (FDA-ARGOS): Supporting development and validation of Infectious Disease Dx tests.</title>
        <authorList>
            <person name="Kerrigan L."/>
            <person name="Tallon L.J."/>
            <person name="Sadzewicz L."/>
            <person name="Sengamalay N."/>
            <person name="Ott S."/>
            <person name="Godinez A."/>
            <person name="Nagaraj S."/>
            <person name="Vavikolanu K."/>
            <person name="Vyas G."/>
            <person name="Nadendla S."/>
            <person name="Aluvathingal J."/>
            <person name="Sichtig H."/>
        </authorList>
    </citation>
    <scope>NUCLEOTIDE SEQUENCE [LARGE SCALE GENOMIC DNA]</scope>
    <source>
        <strain evidence="11">FDAARGOS_200</strain>
    </source>
</reference>
<dbReference type="InterPro" id="IPR050091">
    <property type="entry name" value="PKS_NRPS_Biosynth_Enz"/>
</dbReference>
<comment type="pathway">
    <text evidence="1">Lipid metabolism; fatty acid biosynthesis.</text>
</comment>
<dbReference type="PANTHER" id="PTHR43775:SF37">
    <property type="entry name" value="SI:DKEY-61P9.11"/>
    <property type="match status" value="1"/>
</dbReference>
<evidence type="ECO:0000256" key="5">
    <source>
        <dbReference type="ARBA" id="ARBA00022679"/>
    </source>
</evidence>
<dbReference type="SUPFAM" id="SSF53335">
    <property type="entry name" value="S-adenosyl-L-methionine-dependent methyltransferases"/>
    <property type="match status" value="2"/>
</dbReference>
<dbReference type="InterPro" id="IPR009081">
    <property type="entry name" value="PP-bd_ACP"/>
</dbReference>
<protein>
    <submittedName>
        <fullName evidence="11">KR domain-containing protein</fullName>
    </submittedName>
</protein>
<sequence>MKKMEQELSQVSNKTYPLDDTTPVLIGLSLKLPHIENEEALWSFLIAGKKTRSPVYSSRMWRSENEMTYANLFSNWDFFTPDLFNLTAKDIAHIDPQQKLALYGVHTCLEQAGMTRQELQQATTGVYAGVMTVDHLHTYARNTVESDSRFFLNNCEACVANRVSHCFNLTGESKSINAACASSLVALKDACDSIKQGQNDFAFVIGVNYIDSALRHQSFKKAGMLSRSGWCHTFSMQADGYLPLEGMVTLLVTSKAKADSLNLPILAAVAGISCNHNGTTSTMTAPSVMAQSKLIRLTQKQCLSLDVGYVEAHGTGTNLGDPVELEALSSNYPSCYIGSIKANLGHMEAGAGLLGIAKCLLILKNRQIPPHVLSDTPNVLLPETLGINTESIAYNHSQIAVSSFGFGGANAHAILQRVPERSPIHTDEPFKLPLLLSAATKEDLQLLIALSEGYVLQKQKYHLALNSIYTQGHHVSFRQAGWLGDHDESIDWISLNHDSVVLPGRCTQAGPIQLRPYMQHTFSGSLPEYWINLIHDFLPDMRCIEAYGNAVSLALEANQKMQTYLILNGEHYPALSDLDDYVLKLIDGLVIEASEVNRLIAESMELYRHQYTFKALLQNLLTPELIVLFEQSNADLLHEGIRNHQLIIILLWARIRVINKWQLSTVKKELLNRFSTALVEIIALLEQQLLVPEELTLLLQIDSVFIDLFKNRLIEQVTTVSEANSFTLLSSYYEPKLMLPHSSRDSVSNQCIFHFKEGQSICVDLDRASKLDALTLSDEMILQLWLKGFFIDFERYLGVIPFKREPYFRKTVTAHSLSTFRGLSGETIDSHLEKDFMDPPDKPRDVGRMKQFDTLQTTLKCINHQELSHLKHIHWTEFSLNDLLMQDVWITIDYPDINPIHHVLEAIRQITVTCSVQVKKQRVIYLQLDELYSSEEVQLITHFVKAVNLEINPLHIKVIDFQGKFYQYDKVTLQFPNVPNKGFEYQGIYVLVGGAGGIGLKLGAYLQEHYEAQIYVLGRKSYDQLNEQVQIQLQQAKMIYHCCDADKNEALLTCLKQIASTKKISGIFHLAVARHDEWWIKQNNNSLSTTLMQVIQRNSWLVAEELSQYANNLYVFTSIQAYYPNLGATIYSFEAALKSYLSAQQKSLPYFVTALGVVEGIGLATSADYSQYMANNDLAPLSFAQLMALFELQIDTNTPFALITGTTKQSDFITNATINKNRNLEEFVALSLLLHINQSIPMHGLCLTTFLAPFQKHFQLLARELLHIWQKMQFIRLDEDFIFIAKELKQLEALKNDYEDGLKEGDYASRLKLFAAVCVHYKDILSGNILPQQAIFPQGNTELVQGFYEHHAVADYANQIVASKLKKYCLSSSKKIKILEVGAGSGASTRAILASLKGQSFTYYFTDISSALVNKARRYFSEYAHSVEFRVFNMEHLDTQHEFYHAFDCVIATNAIHATSDILNSLHNLSECLVDGGHLLLNELVEKTNYTTAIFGLFDGWWNAKDQHLRQINSPLLSAEQWVSVLQKMHFNEFECQSSYLNFSSAEQIVLTAKINRQGKTKEQSSLLIPLSKSSMSPVNKIQVEGQQSQIHSTQNQKWIIEQLAQTLYLDSETIQLDDRLSDLGFDSLSLSDLYQKLKPKYPELGIAELFAVDTVNALVQRFTDNENCETSDEMEQNLEQYHWETDIAIVGLSYQLPHTGADDFISMLQQGKTAFGPIPKSRWMHDTFFDTQKGKQGKSYAYNGSFLNEIDCFDAAFFKLSPREAAFIDPQERLLLQNAYFALDDANAFPIAFDNNIAVFVGISGAYYSWLNDDWTTQKHSNSSCAYWSAANRISYSFNLHGPSMAVDTACSSSLSALHLACQSLLTGESSMAVVGGVNLIVHPRQMVELSDLHMLSVQNINATFSQNADGFVYAEGVVSLCIKKLNDAVAEGNKIYGVIKSSALNSGGKMHGYTVPNPEAQKQVILSALKKAGINSSQIKYIEAHGTGTVLGDPIEIKALSDVYQNKAFLGSIKSNIGHSEACAGLAGLVRILLQYQHEEIFAAVNAWPLNEHCHFEKTQFIIPEKNTIWEQDKGFRFSALSSFGAGGSNAHVILQDYPILPEPCTKQHSFKKQAHWIVTRSDSVTAHEIPLSLETSAYYFDQHRLHQRPILPGVAHIYFCYQTYVHYKDKKSKISIRDIKWLNPIYADHDTGNISLTIRFKPEENHIVCELSGEMLHSSNIYSSLDEQTVIKQYAPFTVECTHDRSVDDMYAQFRQNNWYHGKAFQCVQTIRVNQDKNKAIAVLALPESPRSTEEPTLDPRLFDSVLQCVSVLQDRLPEDQVYIPHGIEALNLFHVWTSKIYVVVEDKSQRKFSPRYDISIFDEHHHLVSHIVGFCMIPIHKQQIIPQKTRLSTFRGLTAEFSNVDGFLDPVLKQREIEQQELHVPVNYFKPSWQRVHCDKVAERTFEWLQVTDSPGTDSECSIILVNQLQDSQQLISLLQNIQQALQSRKKLNLILCFDDFGETAVYAQAVHAYLRTAQREFPELHYSVVLLPWEFSAQLVPLIAQSQLPTWVKVNQEGFFHTQYYHAVTPEKKSTRFLFKKLGVYVIAGGLGAIPKTIAQYLVTQYQARVLLLGRRNPSAEQMLWIQQNNINYKQVDISDYEKLHAVIAHFVLEHGGVLNGCIQAAGVQQDSLILNQSAAAIQTALTAKVLGTSNLDKATREYHLDHFLLLSSYSSILGNIGQSIYAAANGFLDGFAVLRESMRIKGERTGFTCSINLPFWEQGGMQVSNSVLTRMQKEWGMHAISNATGCRIFETLSALTWPQIIAHQGEPELVLQQLNHSRSAKQYRSEAHMEFKLFVTNTIKKILEIDDHFDVTTSFGDLGFNSILFTELANHLNDTYDLAITPATFFGYKTVSEFIEYYEQRVPRATSLNLFAGSGNLAQISHLMDPANKSRDIGSEKQHHVIEDNAPVIVGYSALLPGCKDLNDFWQLLLKQQTVFSQTPANRLHYMQQHTGAFIDGVDTFDAAFFNLSPLEAMVMDPQQRLLLQEVWHALEMGGINPLQLKGSATGVYVGASTFDYAKLLTRYQINNPYIPVATVHSLLANRISHYFDLNGPSEAVDTACSSSLYALDRAVKAIKQGEIDQAIVCGVNLLLDNEFFNAFTQSGMLSATKTCKPFDKHADGYIRGEGIIVLLLQKQTLAQAQNNTIYARVLGSGVNHTGKANTLTSPSSKAHKQLYEQVYSNTDITRISYIEAHGTGTPLGDPIELEGLKHFVADKNVAIEVGSVKGNIGHLEPASGLAGLIKILLMFQHQMIPGQVNLSEINPYLVLQQSGLSISQETHPWPEKQINGELIPRCAAVSSFGFGGVNAHVILEQGCVVQQHQTSAFVPLIPLSAANEASLNNLVNNYIDWLQKTNHFEPQSFCFTLQKRRVHHRYRVIFQWHNQQQLIEHMQNWLKSSTVPYVADEYKSMAQAYLAGDAVFTHELKSNDALAVHSTPDYPFQRKKIWFKHLENQLVYITKELNVDEKIKYQPLHQKNILIIYAECFAETIHQMSAQLEKNNKILSYNLSHFDPNEFELFLAAHTDLDYIIIYPQIPSFNLETNLFNHDLLKFIKPLFDLLKSTLNTYLFTKNIHIDLYSYVVEANHPQAAMVSGLIGSLAKEIPHWQFKQFMIDKPLELSMVERVYEGPHQTIYYRNKQYWLNTLDLATDCEEKDFLVTQGTYLILGGMGGIGRRLAQFLMESYQAKVILVGRSPLNEEGQAFLQAYGEQIEFIQTDVTREAECALLIKYLHVKHPIIHAVFNLVMQLHDSTVNSMTWQQFSRVVDAKLFSAYFIYQLQQYTKVNAAVIFSSMQSSACLAGQANYAAASNALDAYCLRLEKEMALPVKIINWSIWQEVGAVTDSFYLERARDLGFIPLTTQQAFEAMQIGLNSQYVQFAIQNKSASRDVDSERMGVYELQKSKTSVISIKTGLEGVNQFVYHLANDLRKKQVFVNKVIPKYTRLVDYLNELPHSLINEELLNQLLERCCQQNPNYEAYYRLAYLCYLNYESILMGSKAPAEIVFSEEGLNLLVSLYAKSPESRQCNQQIAKYLGEFLCANNKRVKILELGAGVGATTETLMDVLNDYEQVDYYYTDVSSFFLNQGKKLQAKVRFNLQCEHLDMNHLAEWADNSFDVILASNVIHLANDLETTLKELQRILKPEGMFLLNEAVQEQAYLNFIFGLFDGWWQACDAQRLNASPLLSQHLWLQKLTATGFDVLEPDLCAQGTAQKVFCCHSGIDETCCREEFQVSRPSSVLWTPSPQFWGEGNDKFQEITQKISEFVISALHLPKNQHLEVDRPLAEIGLDSITGVGLVTNINKTFNLSLRTAVIFDYPTLQRLATFVHSELKSEEPVVAQRQAVDLFVGEFIDD</sequence>
<dbReference type="InterPro" id="IPR013217">
    <property type="entry name" value="Methyltransf_12"/>
</dbReference>
<dbReference type="Gene3D" id="3.40.50.150">
    <property type="entry name" value="Vaccinia Virus protein VP39"/>
    <property type="match status" value="2"/>
</dbReference>
<dbReference type="Gene3D" id="1.10.1240.100">
    <property type="match status" value="1"/>
</dbReference>
<feature type="active site" description="Proton acceptor; for dehydratase activity" evidence="7">
    <location>
        <position position="2146"/>
    </location>
</feature>
<proteinExistence type="inferred from homology"/>
<evidence type="ECO:0000313" key="12">
    <source>
        <dbReference type="Proteomes" id="UP000192511"/>
    </source>
</evidence>
<dbReference type="Gene3D" id="3.10.129.110">
    <property type="entry name" value="Polyketide synthase dehydratase"/>
    <property type="match status" value="1"/>
</dbReference>
<dbReference type="Pfam" id="PF00109">
    <property type="entry name" value="ketoacyl-synt"/>
    <property type="match status" value="3"/>
</dbReference>
<feature type="domain" description="Carrier" evidence="8">
    <location>
        <begin position="4304"/>
        <end position="4379"/>
    </location>
</feature>
<evidence type="ECO:0000256" key="3">
    <source>
        <dbReference type="ARBA" id="ARBA00022450"/>
    </source>
</evidence>
<comment type="caution">
    <text evidence="11">The sequence shown here is derived from an EMBL/GenBank/DDBJ whole genome shotgun (WGS) entry which is preliminary data.</text>
</comment>
<dbReference type="SUPFAM" id="SSF53901">
    <property type="entry name" value="Thiolase-like"/>
    <property type="match status" value="3"/>
</dbReference>
<dbReference type="InterPro" id="IPR014031">
    <property type="entry name" value="Ketoacyl_synth_C"/>
</dbReference>
<dbReference type="SMART" id="SM00823">
    <property type="entry name" value="PKS_PP"/>
    <property type="match status" value="2"/>
</dbReference>
<dbReference type="Pfam" id="PF00550">
    <property type="entry name" value="PP-binding"/>
    <property type="match status" value="3"/>
</dbReference>
<dbReference type="InterPro" id="IPR006162">
    <property type="entry name" value="Ppantetheine_attach_site"/>
</dbReference>
<evidence type="ECO:0000256" key="7">
    <source>
        <dbReference type="PROSITE-ProRule" id="PRU01363"/>
    </source>
</evidence>
<dbReference type="RefSeq" id="WP_019234880.1">
    <property type="nucleotide sequence ID" value="NZ_CAAAHR010000008.1"/>
</dbReference>
<feature type="domain" description="PKS/mFAS DH" evidence="10">
    <location>
        <begin position="2111"/>
        <end position="2389"/>
    </location>
</feature>
<keyword evidence="12" id="KW-1185">Reference proteome</keyword>
<evidence type="ECO:0000259" key="9">
    <source>
        <dbReference type="PROSITE" id="PS52004"/>
    </source>
</evidence>
<dbReference type="InterPro" id="IPR013968">
    <property type="entry name" value="PKS_KR"/>
</dbReference>
<dbReference type="EMBL" id="NBTX02000004">
    <property type="protein sequence ID" value="PNL62660.1"/>
    <property type="molecule type" value="Genomic_DNA"/>
</dbReference>
<dbReference type="Pfam" id="PF02801">
    <property type="entry name" value="Ketoacyl-synt_C"/>
    <property type="match status" value="3"/>
</dbReference>